<protein>
    <recommendedName>
        <fullName evidence="6">Cell shape-determining protein MreB</fullName>
    </recommendedName>
</protein>
<dbReference type="EMBL" id="CADCWL010000208">
    <property type="protein sequence ID" value="CAA9579600.1"/>
    <property type="molecule type" value="Genomic_DNA"/>
</dbReference>
<dbReference type="GO" id="GO:0005524">
    <property type="term" value="F:ATP binding"/>
    <property type="evidence" value="ECO:0007669"/>
    <property type="project" value="UniProtKB-KW"/>
</dbReference>
<comment type="function">
    <text evidence="6">Forms membrane-associated dynamic filaments that are essential for cell shape determination. Acts by regulating cell wall synthesis and cell elongation, and thus cell shape. A feedback loop between cell geometry and MreB localization may maintain elongated cell shape by targeting cell wall growth to regions of negative cell wall curvature.</text>
</comment>
<dbReference type="NCBIfam" id="TIGR00904">
    <property type="entry name" value="mreB"/>
    <property type="match status" value="1"/>
</dbReference>
<dbReference type="InterPro" id="IPR004753">
    <property type="entry name" value="MreB"/>
</dbReference>
<evidence type="ECO:0000256" key="4">
    <source>
        <dbReference type="ARBA" id="ARBA00022960"/>
    </source>
</evidence>
<feature type="binding site" evidence="6">
    <location>
        <begin position="176"/>
        <end position="178"/>
    </location>
    <ligand>
        <name>ATP</name>
        <dbReference type="ChEBI" id="CHEBI:30616"/>
    </ligand>
</feature>
<reference evidence="7" key="1">
    <citation type="submission" date="2020-02" db="EMBL/GenBank/DDBJ databases">
        <authorList>
            <person name="Meier V. D."/>
        </authorList>
    </citation>
    <scope>NUCLEOTIDE SEQUENCE</scope>
    <source>
        <strain evidence="7">AVDCRST_MAG19</strain>
    </source>
</reference>
<proteinExistence type="inferred from homology"/>
<dbReference type="PANTHER" id="PTHR42749">
    <property type="entry name" value="CELL SHAPE-DETERMINING PROTEIN MREB"/>
    <property type="match status" value="1"/>
</dbReference>
<dbReference type="GO" id="GO:0005737">
    <property type="term" value="C:cytoplasm"/>
    <property type="evidence" value="ECO:0007669"/>
    <property type="project" value="UniProtKB-SubCell"/>
</dbReference>
<dbReference type="SUPFAM" id="SSF53067">
    <property type="entry name" value="Actin-like ATPase domain"/>
    <property type="match status" value="2"/>
</dbReference>
<evidence type="ECO:0000313" key="7">
    <source>
        <dbReference type="EMBL" id="CAA9579600.1"/>
    </source>
</evidence>
<dbReference type="GO" id="GO:0000902">
    <property type="term" value="P:cell morphogenesis"/>
    <property type="evidence" value="ECO:0007669"/>
    <property type="project" value="InterPro"/>
</dbReference>
<evidence type="ECO:0000256" key="6">
    <source>
        <dbReference type="HAMAP-Rule" id="MF_02207"/>
    </source>
</evidence>
<comment type="subunit">
    <text evidence="6">Forms polymers.</text>
</comment>
<evidence type="ECO:0000256" key="3">
    <source>
        <dbReference type="ARBA" id="ARBA00022840"/>
    </source>
</evidence>
<name>A0A6J4VHN8_9BACT</name>
<sequence length="354" mass="37908">MEAGAGDRLCPLKHGAERDRVPKQIGIDLGTANVLVFLRGRGIVINEPSVVAISAKDGKVKAVGLEARNMLGREPRETIEVVRPMRDGVIADYVVTQEMLRYFINKSCGRFSLVRPEVMICVPAGVTGVERRAVRDAALNAGARRAYLISEPLAAAIGARVPVADPSGNMIIDIGGGTTEVAVISLNGIVVARSLRVGGNRFDEAIGNFIKRKYNLRIGERTAEEVKIAIGSAMPLEEDVKMEVRGRDEVAGLPRTIQIHANEVTDAITEPLEAIIGAVRAVLEETPPELSSDIIDKGMILTGGGAMLRHLPDLLMEVTGVPCYVADDPLSCVAVGTGLALEHMDILRDSLEEP</sequence>
<keyword evidence="4 6" id="KW-0133">Cell shape</keyword>
<feature type="binding site" evidence="6">
    <location>
        <begin position="31"/>
        <end position="33"/>
    </location>
    <ligand>
        <name>ATP</name>
        <dbReference type="ChEBI" id="CHEBI:30616"/>
    </ligand>
</feature>
<keyword evidence="2 6" id="KW-0547">Nucleotide-binding</keyword>
<comment type="similarity">
    <text evidence="5 6">Belongs to the FtsA/MreB family.</text>
</comment>
<comment type="caution">
    <text evidence="6">Lacks conserved residue(s) required for the propagation of feature annotation.</text>
</comment>
<dbReference type="HAMAP" id="MF_02207">
    <property type="entry name" value="MreB"/>
    <property type="match status" value="1"/>
</dbReference>
<organism evidence="7">
    <name type="scientific">uncultured Thermomicrobiales bacterium</name>
    <dbReference type="NCBI Taxonomy" id="1645740"/>
    <lineage>
        <taxon>Bacteria</taxon>
        <taxon>Pseudomonadati</taxon>
        <taxon>Thermomicrobiota</taxon>
        <taxon>Thermomicrobia</taxon>
        <taxon>Thermomicrobiales</taxon>
        <taxon>environmental samples</taxon>
    </lineage>
</organism>
<dbReference type="InterPro" id="IPR043129">
    <property type="entry name" value="ATPase_NBD"/>
</dbReference>
<dbReference type="PRINTS" id="PR01652">
    <property type="entry name" value="SHAPEPROTEIN"/>
</dbReference>
<comment type="subcellular location">
    <subcellularLocation>
        <location evidence="6">Cytoplasm</location>
    </subcellularLocation>
    <text evidence="6">Membrane-associated.</text>
</comment>
<dbReference type="InterPro" id="IPR056546">
    <property type="entry name" value="MreB_MamK-like"/>
</dbReference>
<dbReference type="PANTHER" id="PTHR42749:SF1">
    <property type="entry name" value="CELL SHAPE-DETERMINING PROTEIN MREB"/>
    <property type="match status" value="1"/>
</dbReference>
<gene>
    <name evidence="6" type="primary">mreB</name>
    <name evidence="7" type="ORF">AVDCRST_MAG19-3710</name>
</gene>
<dbReference type="GO" id="GO:0008360">
    <property type="term" value="P:regulation of cell shape"/>
    <property type="evidence" value="ECO:0007669"/>
    <property type="project" value="UniProtKB-UniRule"/>
</dbReference>
<dbReference type="NCBIfam" id="NF010539">
    <property type="entry name" value="PRK13927.1"/>
    <property type="match status" value="1"/>
</dbReference>
<dbReference type="CDD" id="cd10225">
    <property type="entry name" value="ASKHA_NBD_MreB-like"/>
    <property type="match status" value="1"/>
</dbReference>
<dbReference type="Pfam" id="PF06723">
    <property type="entry name" value="MreB_Mbl"/>
    <property type="match status" value="1"/>
</dbReference>
<keyword evidence="3 6" id="KW-0067">ATP-binding</keyword>
<evidence type="ECO:0000256" key="5">
    <source>
        <dbReference type="ARBA" id="ARBA00023458"/>
    </source>
</evidence>
<evidence type="ECO:0000256" key="2">
    <source>
        <dbReference type="ARBA" id="ARBA00022741"/>
    </source>
</evidence>
<evidence type="ECO:0000256" key="1">
    <source>
        <dbReference type="ARBA" id="ARBA00022490"/>
    </source>
</evidence>
<dbReference type="Gene3D" id="3.30.420.40">
    <property type="match status" value="2"/>
</dbReference>
<feature type="binding site" evidence="6">
    <location>
        <begin position="224"/>
        <end position="227"/>
    </location>
    <ligand>
        <name>ATP</name>
        <dbReference type="ChEBI" id="CHEBI:30616"/>
    </ligand>
</feature>
<accession>A0A6J4VHN8</accession>
<keyword evidence="1 6" id="KW-0963">Cytoplasm</keyword>
<dbReference type="AlphaFoldDB" id="A0A6J4VHN8"/>